<evidence type="ECO:0000256" key="11">
    <source>
        <dbReference type="ARBA" id="ARBA00047836"/>
    </source>
</evidence>
<proteinExistence type="inferred from homology"/>
<dbReference type="PROSITE" id="PS00666">
    <property type="entry name" value="DHDPS_2"/>
    <property type="match status" value="1"/>
</dbReference>
<keyword evidence="9 12" id="KW-0456">Lyase</keyword>
<dbReference type="RefSeq" id="WP_330816278.1">
    <property type="nucleotide sequence ID" value="NZ_JAZBJO010000060.1"/>
</dbReference>
<comment type="subcellular location">
    <subcellularLocation>
        <location evidence="12">Cytoplasm</location>
    </subcellularLocation>
</comment>
<evidence type="ECO:0000256" key="7">
    <source>
        <dbReference type="ARBA" id="ARBA00022915"/>
    </source>
</evidence>
<comment type="caution">
    <text evidence="14">The sequence shown here is derived from an EMBL/GenBank/DDBJ whole genome shotgun (WGS) entry which is preliminary data.</text>
</comment>
<feature type="site" description="Part of a proton relay during catalysis" evidence="12">
    <location>
        <position position="50"/>
    </location>
</feature>
<gene>
    <name evidence="12 14" type="primary">dapA</name>
    <name evidence="14" type="ORF">V2J94_45320</name>
</gene>
<comment type="subunit">
    <text evidence="12">Homotetramer; dimer of dimers.</text>
</comment>
<organism evidence="14 15">
    <name type="scientific">Streptomyces asiaticus subsp. ignotus</name>
    <dbReference type="NCBI Taxonomy" id="3098222"/>
    <lineage>
        <taxon>Bacteria</taxon>
        <taxon>Bacillati</taxon>
        <taxon>Actinomycetota</taxon>
        <taxon>Actinomycetes</taxon>
        <taxon>Kitasatosporales</taxon>
        <taxon>Streptomycetaceae</taxon>
        <taxon>Streptomyces</taxon>
        <taxon>Streptomyces violaceusniger group</taxon>
    </lineage>
</organism>
<reference evidence="14 15" key="1">
    <citation type="submission" date="2023-11" db="EMBL/GenBank/DDBJ databases">
        <title>30 novel species of actinomycetes from the DSMZ collection.</title>
        <authorList>
            <person name="Nouioui I."/>
        </authorList>
    </citation>
    <scope>NUCLEOTIDE SEQUENCE [LARGE SCALE GENOMIC DNA]</scope>
    <source>
        <strain evidence="14 15">DSM 41524</strain>
    </source>
</reference>
<dbReference type="EC" id="4.3.3.7" evidence="4 12"/>
<evidence type="ECO:0000256" key="10">
    <source>
        <dbReference type="ARBA" id="ARBA00023270"/>
    </source>
</evidence>
<evidence type="ECO:0000313" key="15">
    <source>
        <dbReference type="Proteomes" id="UP001354709"/>
    </source>
</evidence>
<protein>
    <recommendedName>
        <fullName evidence="4 12">4-hydroxy-tetrahydrodipicolinate synthase</fullName>
        <shortName evidence="12">HTPA synthase</shortName>
        <ecNumber evidence="4 12">4.3.3.7</ecNumber>
    </recommendedName>
</protein>
<dbReference type="InterPro" id="IPR013785">
    <property type="entry name" value="Aldolase_TIM"/>
</dbReference>
<evidence type="ECO:0000256" key="2">
    <source>
        <dbReference type="ARBA" id="ARBA00005120"/>
    </source>
</evidence>
<evidence type="ECO:0000256" key="8">
    <source>
        <dbReference type="ARBA" id="ARBA00023154"/>
    </source>
</evidence>
<dbReference type="InterPro" id="IPR002220">
    <property type="entry name" value="DapA-like"/>
</dbReference>
<dbReference type="Gene3D" id="3.20.20.70">
    <property type="entry name" value="Aldolase class I"/>
    <property type="match status" value="1"/>
</dbReference>
<evidence type="ECO:0000256" key="13">
    <source>
        <dbReference type="PIRNR" id="PIRNR001365"/>
    </source>
</evidence>
<dbReference type="SMART" id="SM01130">
    <property type="entry name" value="DHDPS"/>
    <property type="match status" value="1"/>
</dbReference>
<evidence type="ECO:0000256" key="3">
    <source>
        <dbReference type="ARBA" id="ARBA00007592"/>
    </source>
</evidence>
<evidence type="ECO:0000256" key="6">
    <source>
        <dbReference type="ARBA" id="ARBA00022605"/>
    </source>
</evidence>
<keyword evidence="5 12" id="KW-0963">Cytoplasm</keyword>
<evidence type="ECO:0000256" key="12">
    <source>
        <dbReference type="HAMAP-Rule" id="MF_00418"/>
    </source>
</evidence>
<dbReference type="PIRSF" id="PIRSF001365">
    <property type="entry name" value="DHDPS"/>
    <property type="match status" value="1"/>
</dbReference>
<evidence type="ECO:0000256" key="1">
    <source>
        <dbReference type="ARBA" id="ARBA00003294"/>
    </source>
</evidence>
<dbReference type="EMBL" id="JAZBJO010000060">
    <property type="protein sequence ID" value="MEE4598959.1"/>
    <property type="molecule type" value="Genomic_DNA"/>
</dbReference>
<name>A0ABU7QE92_9ACTN</name>
<feature type="binding site" evidence="12">
    <location>
        <position position="210"/>
    </location>
    <ligand>
        <name>pyruvate</name>
        <dbReference type="ChEBI" id="CHEBI:15361"/>
    </ligand>
</feature>
<sequence length="309" mass="33545">MIAISDDFLRGSLPPLVTPFRKGAVDREAFERLIRFQLDSGSHGIVVTGTSGEPAMLTTTERIGLFHTAVTTSAGRLPVIAATGAHTLEATIELTEAAERAGADAVMVVTPYYSKPPEEGVVRYYRQVAASTGLPVLIYHIPGRAGIAVRPEVVERIATESPNIVGVKHSAYDLLWITEVISRLGSQFRVLVGVEELSFPMLAIGASGLVNAAANVAPRAVRSLYESVAAGNLDEARRLHYALYELNSAVFWDTNPGPVKYLMWKTGLLPDNEHRLPMTGPNEAACRRLDELLHTIRPLLDADRTRTPA</sequence>
<dbReference type="PRINTS" id="PR00146">
    <property type="entry name" value="DHPICSNTHASE"/>
</dbReference>
<accession>A0ABU7QE92</accession>
<dbReference type="Pfam" id="PF00701">
    <property type="entry name" value="DHDPS"/>
    <property type="match status" value="1"/>
</dbReference>
<dbReference type="PANTHER" id="PTHR12128">
    <property type="entry name" value="DIHYDRODIPICOLINATE SYNTHASE"/>
    <property type="match status" value="1"/>
</dbReference>
<keyword evidence="8 12" id="KW-0457">Lysine biosynthesis</keyword>
<evidence type="ECO:0000256" key="5">
    <source>
        <dbReference type="ARBA" id="ARBA00022490"/>
    </source>
</evidence>
<comment type="similarity">
    <text evidence="3 12 13">Belongs to the DapA family.</text>
</comment>
<dbReference type="CDD" id="cd00950">
    <property type="entry name" value="DHDPS"/>
    <property type="match status" value="1"/>
</dbReference>
<feature type="site" description="Part of a proton relay during catalysis" evidence="12">
    <location>
        <position position="113"/>
    </location>
</feature>
<dbReference type="HAMAP" id="MF_00418">
    <property type="entry name" value="DapA"/>
    <property type="match status" value="1"/>
</dbReference>
<comment type="catalytic activity">
    <reaction evidence="11 12">
        <text>L-aspartate 4-semialdehyde + pyruvate = (2S,4S)-4-hydroxy-2,3,4,5-tetrahydrodipicolinate + H2O + H(+)</text>
        <dbReference type="Rhea" id="RHEA:34171"/>
        <dbReference type="ChEBI" id="CHEBI:15361"/>
        <dbReference type="ChEBI" id="CHEBI:15377"/>
        <dbReference type="ChEBI" id="CHEBI:15378"/>
        <dbReference type="ChEBI" id="CHEBI:67139"/>
        <dbReference type="ChEBI" id="CHEBI:537519"/>
        <dbReference type="EC" id="4.3.3.7"/>
    </reaction>
</comment>
<evidence type="ECO:0000313" key="14">
    <source>
        <dbReference type="EMBL" id="MEE4598959.1"/>
    </source>
</evidence>
<dbReference type="GO" id="GO:0008840">
    <property type="term" value="F:4-hydroxy-tetrahydrodipicolinate synthase activity"/>
    <property type="evidence" value="ECO:0007669"/>
    <property type="project" value="UniProtKB-EC"/>
</dbReference>
<dbReference type="PANTHER" id="PTHR12128:SF66">
    <property type="entry name" value="4-HYDROXY-2-OXOGLUTARATE ALDOLASE, MITOCHONDRIAL"/>
    <property type="match status" value="1"/>
</dbReference>
<keyword evidence="10 12" id="KW-0704">Schiff base</keyword>
<dbReference type="InterPro" id="IPR020625">
    <property type="entry name" value="Schiff_base-form_aldolases_AS"/>
</dbReference>
<dbReference type="Proteomes" id="UP001354709">
    <property type="component" value="Unassembled WGS sequence"/>
</dbReference>
<feature type="binding site" evidence="12">
    <location>
        <position position="51"/>
    </location>
    <ligand>
        <name>pyruvate</name>
        <dbReference type="ChEBI" id="CHEBI:15361"/>
    </ligand>
</feature>
<keyword evidence="15" id="KW-1185">Reference proteome</keyword>
<dbReference type="InterPro" id="IPR005263">
    <property type="entry name" value="DapA"/>
</dbReference>
<keyword evidence="6 12" id="KW-0028">Amino-acid biosynthesis</keyword>
<comment type="caution">
    <text evidence="12">Was originally thought to be a dihydrodipicolinate synthase (DHDPS), catalyzing the condensation of (S)-aspartate-beta-semialdehyde [(S)-ASA] and pyruvate to dihydrodipicolinate (DHDP). However, it was shown in E.coli that the product of the enzymatic reaction is not dihydrodipicolinate but in fact (4S)-4-hydroxy-2,3,4,5-tetrahydro-(2S)-dipicolinic acid (HTPA), and that the consecutive dehydration reaction leading to DHDP is not spontaneous but catalyzed by DapB.</text>
</comment>
<comment type="pathway">
    <text evidence="2 12">Amino-acid biosynthesis; L-lysine biosynthesis via DAP pathway; (S)-tetrahydrodipicolinate from L-aspartate: step 3/4.</text>
</comment>
<evidence type="ECO:0000256" key="4">
    <source>
        <dbReference type="ARBA" id="ARBA00012086"/>
    </source>
</evidence>
<dbReference type="SUPFAM" id="SSF51569">
    <property type="entry name" value="Aldolase"/>
    <property type="match status" value="1"/>
</dbReference>
<keyword evidence="7 12" id="KW-0220">Diaminopimelate biosynthesis</keyword>
<dbReference type="NCBIfam" id="TIGR00674">
    <property type="entry name" value="dapA"/>
    <property type="match status" value="1"/>
</dbReference>
<comment type="function">
    <text evidence="1 12">Catalyzes the condensation of (S)-aspartate-beta-semialdehyde [(S)-ASA] and pyruvate to 4-hydroxy-tetrahydrodipicolinate (HTPA).</text>
</comment>
<evidence type="ECO:0000256" key="9">
    <source>
        <dbReference type="ARBA" id="ARBA00023239"/>
    </source>
</evidence>
<feature type="active site" description="Schiff-base intermediate with substrate" evidence="12">
    <location>
        <position position="168"/>
    </location>
</feature>
<feature type="active site" description="Proton donor/acceptor" evidence="12">
    <location>
        <position position="139"/>
    </location>
</feature>